<evidence type="ECO:0000313" key="2">
    <source>
        <dbReference type="EMBL" id="CAD6192681.1"/>
    </source>
</evidence>
<reference evidence="2" key="1">
    <citation type="submission" date="2020-10" db="EMBL/GenBank/DDBJ databases">
        <authorList>
            <person name="Kikuchi T."/>
        </authorList>
    </citation>
    <scope>NUCLEOTIDE SEQUENCE</scope>
    <source>
        <strain evidence="2">NKZ352</strain>
    </source>
</reference>
<feature type="compositionally biased region" description="Basic and acidic residues" evidence="1">
    <location>
        <begin position="58"/>
        <end position="73"/>
    </location>
</feature>
<feature type="compositionally biased region" description="Basic and acidic residues" evidence="1">
    <location>
        <begin position="18"/>
        <end position="31"/>
    </location>
</feature>
<gene>
    <name evidence="2" type="ORF">CAUJ_LOCUS8600</name>
</gene>
<evidence type="ECO:0000256" key="1">
    <source>
        <dbReference type="SAM" id="MobiDB-lite"/>
    </source>
</evidence>
<keyword evidence="3" id="KW-1185">Reference proteome</keyword>
<comment type="caution">
    <text evidence="2">The sequence shown here is derived from an EMBL/GenBank/DDBJ whole genome shotgun (WGS) entry which is preliminary data.</text>
</comment>
<dbReference type="EMBL" id="CAJGYM010000029">
    <property type="protein sequence ID" value="CAD6192681.1"/>
    <property type="molecule type" value="Genomic_DNA"/>
</dbReference>
<sequence>MTTLELFFFQRFDTTKEKAKKSDEPDKDRIRRSSLSQEATPGVELVNLHPESTIASRVGKEQRSTLGHLEKTPRRARSSDVTGWTPDDVVLRKIFLPLLYLVLSDRVGVAVGRFLSVLPLSIGLSAPGLHSLMGPSQRPRPQTPQAGCGARVGGLDLRLQSAVEPEAKSLVGGSRLGEDPVKQGFLLLSKLV</sequence>
<name>A0A8S1HE47_9PELO</name>
<organism evidence="2 3">
    <name type="scientific">Caenorhabditis auriculariae</name>
    <dbReference type="NCBI Taxonomy" id="2777116"/>
    <lineage>
        <taxon>Eukaryota</taxon>
        <taxon>Metazoa</taxon>
        <taxon>Ecdysozoa</taxon>
        <taxon>Nematoda</taxon>
        <taxon>Chromadorea</taxon>
        <taxon>Rhabditida</taxon>
        <taxon>Rhabditina</taxon>
        <taxon>Rhabditomorpha</taxon>
        <taxon>Rhabditoidea</taxon>
        <taxon>Rhabditidae</taxon>
        <taxon>Peloderinae</taxon>
        <taxon>Caenorhabditis</taxon>
    </lineage>
</organism>
<feature type="region of interest" description="Disordered" evidence="1">
    <location>
        <begin position="56"/>
        <end position="82"/>
    </location>
</feature>
<feature type="region of interest" description="Disordered" evidence="1">
    <location>
        <begin position="18"/>
        <end position="38"/>
    </location>
</feature>
<dbReference type="AlphaFoldDB" id="A0A8S1HE47"/>
<evidence type="ECO:0000313" key="3">
    <source>
        <dbReference type="Proteomes" id="UP000835052"/>
    </source>
</evidence>
<proteinExistence type="predicted"/>
<dbReference type="Proteomes" id="UP000835052">
    <property type="component" value="Unassembled WGS sequence"/>
</dbReference>
<accession>A0A8S1HE47</accession>
<protein>
    <submittedName>
        <fullName evidence="2">Uncharacterized protein</fullName>
    </submittedName>
</protein>